<keyword evidence="3" id="KW-0479">Metal-binding</keyword>
<dbReference type="SUPFAM" id="SSF52540">
    <property type="entry name" value="P-loop containing nucleoside triphosphate hydrolases"/>
    <property type="match status" value="2"/>
</dbReference>
<dbReference type="GO" id="GO:0008270">
    <property type="term" value="F:zinc ion binding"/>
    <property type="evidence" value="ECO:0007669"/>
    <property type="project" value="UniProtKB-KW"/>
</dbReference>
<dbReference type="InterPro" id="IPR003439">
    <property type="entry name" value="ABC_transporter-like_ATP-bd"/>
</dbReference>
<evidence type="ECO:0000256" key="11">
    <source>
        <dbReference type="ARBA" id="ARBA00022881"/>
    </source>
</evidence>
<evidence type="ECO:0000313" key="18">
    <source>
        <dbReference type="EMBL" id="PIP14824.1"/>
    </source>
</evidence>
<name>A0A2G9Y6I4_9BACT</name>
<keyword evidence="6" id="KW-0227">DNA damage</keyword>
<dbReference type="InterPro" id="IPR041102">
    <property type="entry name" value="UvrA_inter"/>
</dbReference>
<dbReference type="GO" id="GO:0003677">
    <property type="term" value="F:DNA binding"/>
    <property type="evidence" value="ECO:0007669"/>
    <property type="project" value="UniProtKB-KW"/>
</dbReference>
<proteinExistence type="inferred from homology"/>
<dbReference type="InterPro" id="IPR004602">
    <property type="entry name" value="UvrA"/>
</dbReference>
<keyword evidence="5" id="KW-0547">Nucleotide-binding</keyword>
<comment type="caution">
    <text evidence="18">The sequence shown here is derived from an EMBL/GenBank/DDBJ whole genome shotgun (WGS) entry which is preliminary data.</text>
</comment>
<dbReference type="NCBIfam" id="NF001503">
    <property type="entry name" value="PRK00349.1"/>
    <property type="match status" value="1"/>
</dbReference>
<keyword evidence="4" id="KW-0677">Repeat</keyword>
<dbReference type="GO" id="GO:0005737">
    <property type="term" value="C:cytoplasm"/>
    <property type="evidence" value="ECO:0007669"/>
    <property type="project" value="UniProtKB-SubCell"/>
</dbReference>
<dbReference type="GO" id="GO:0004518">
    <property type="term" value="F:nuclease activity"/>
    <property type="evidence" value="ECO:0007669"/>
    <property type="project" value="UniProtKB-KW"/>
</dbReference>
<dbReference type="Pfam" id="PF17755">
    <property type="entry name" value="UvrA_DNA-bind"/>
    <property type="match status" value="1"/>
</dbReference>
<dbReference type="InterPro" id="IPR041552">
    <property type="entry name" value="UvrA_DNA-bd"/>
</dbReference>
<evidence type="ECO:0000256" key="12">
    <source>
        <dbReference type="ARBA" id="ARBA00023125"/>
    </source>
</evidence>
<dbReference type="GO" id="GO:0006289">
    <property type="term" value="P:nucleotide-excision repair"/>
    <property type="evidence" value="ECO:0007669"/>
    <property type="project" value="InterPro"/>
</dbReference>
<dbReference type="PROSITE" id="PS50893">
    <property type="entry name" value="ABC_TRANSPORTER_2"/>
    <property type="match status" value="1"/>
</dbReference>
<dbReference type="Pfam" id="PF17760">
    <property type="entry name" value="UvrA_inter"/>
    <property type="match status" value="1"/>
</dbReference>
<evidence type="ECO:0000256" key="3">
    <source>
        <dbReference type="ARBA" id="ARBA00022723"/>
    </source>
</evidence>
<reference evidence="18 19" key="1">
    <citation type="submission" date="2017-09" db="EMBL/GenBank/DDBJ databases">
        <title>Depth-based differentiation of microbial function through sediment-hosted aquifers and enrichment of novel symbionts in the deep terrestrial subsurface.</title>
        <authorList>
            <person name="Probst A.J."/>
            <person name="Ladd B."/>
            <person name="Jarett J.K."/>
            <person name="Geller-Mcgrath D.E."/>
            <person name="Sieber C.M."/>
            <person name="Emerson J.B."/>
            <person name="Anantharaman K."/>
            <person name="Thomas B.C."/>
            <person name="Malmstrom R."/>
            <person name="Stieglmeier M."/>
            <person name="Klingl A."/>
            <person name="Woyke T."/>
            <person name="Ryan C.M."/>
            <person name="Banfield J.F."/>
        </authorList>
    </citation>
    <scope>NUCLEOTIDE SEQUENCE [LARGE SCALE GENOMIC DNA]</scope>
    <source>
        <strain evidence="18">CG23_combo_of_CG06-09_8_20_14_all_35_49</strain>
    </source>
</reference>
<evidence type="ECO:0000256" key="13">
    <source>
        <dbReference type="ARBA" id="ARBA00023204"/>
    </source>
</evidence>
<keyword evidence="11" id="KW-0267">Excision nuclease</keyword>
<dbReference type="PANTHER" id="PTHR43152">
    <property type="entry name" value="UVRABC SYSTEM PROTEIN A"/>
    <property type="match status" value="1"/>
</dbReference>
<keyword evidence="10" id="KW-0067">ATP-binding</keyword>
<dbReference type="Gene3D" id="1.20.1580.10">
    <property type="entry name" value="ABC transporter ATPase like domain"/>
    <property type="match status" value="2"/>
</dbReference>
<comment type="subcellular location">
    <subcellularLocation>
        <location evidence="1">Cytoplasm</location>
    </subcellularLocation>
</comment>
<dbReference type="InterPro" id="IPR017871">
    <property type="entry name" value="ABC_transporter-like_CS"/>
</dbReference>
<dbReference type="InterPro" id="IPR027417">
    <property type="entry name" value="P-loop_NTPase"/>
</dbReference>
<accession>A0A2G9Y6I4</accession>
<dbReference type="GO" id="GO:0009380">
    <property type="term" value="C:excinuclease repair complex"/>
    <property type="evidence" value="ECO:0007669"/>
    <property type="project" value="InterPro"/>
</dbReference>
<dbReference type="EMBL" id="PCRE01000043">
    <property type="protein sequence ID" value="PIP14824.1"/>
    <property type="molecule type" value="Genomic_DNA"/>
</dbReference>
<dbReference type="NCBIfam" id="TIGR00630">
    <property type="entry name" value="uvra"/>
    <property type="match status" value="1"/>
</dbReference>
<organism evidence="18 19">
    <name type="scientific">Candidatus Roizmanbacteria bacterium CG23_combo_of_CG06-09_8_20_14_all_35_49</name>
    <dbReference type="NCBI Taxonomy" id="1974863"/>
    <lineage>
        <taxon>Bacteria</taxon>
        <taxon>Candidatus Roizmaniibacteriota</taxon>
    </lineage>
</organism>
<evidence type="ECO:0000256" key="4">
    <source>
        <dbReference type="ARBA" id="ARBA00022737"/>
    </source>
</evidence>
<dbReference type="GO" id="GO:0005524">
    <property type="term" value="F:ATP binding"/>
    <property type="evidence" value="ECO:0007669"/>
    <property type="project" value="UniProtKB-KW"/>
</dbReference>
<keyword evidence="13" id="KW-0234">DNA repair</keyword>
<keyword evidence="7" id="KW-0228">DNA excision</keyword>
<dbReference type="Gene3D" id="1.10.8.280">
    <property type="entry name" value="ABC transporter ATPase domain-like"/>
    <property type="match status" value="1"/>
</dbReference>
<protein>
    <recommendedName>
        <fullName evidence="15">UvrABC system protein A</fullName>
    </recommendedName>
    <alternativeName>
        <fullName evidence="16">Excinuclease ABC subunit A</fullName>
    </alternativeName>
</protein>
<dbReference type="PANTHER" id="PTHR43152:SF3">
    <property type="entry name" value="UVRABC SYSTEM PROTEIN A"/>
    <property type="match status" value="1"/>
</dbReference>
<evidence type="ECO:0000256" key="9">
    <source>
        <dbReference type="ARBA" id="ARBA00022833"/>
    </source>
</evidence>
<evidence type="ECO:0000256" key="16">
    <source>
        <dbReference type="ARBA" id="ARBA00042156"/>
    </source>
</evidence>
<evidence type="ECO:0000256" key="8">
    <source>
        <dbReference type="ARBA" id="ARBA00022771"/>
    </source>
</evidence>
<dbReference type="FunFam" id="3.40.50.300:FF:000028">
    <property type="entry name" value="UvrABC system protein A"/>
    <property type="match status" value="1"/>
</dbReference>
<dbReference type="Gene3D" id="3.40.50.300">
    <property type="entry name" value="P-loop containing nucleotide triphosphate hydrolases"/>
    <property type="match status" value="2"/>
</dbReference>
<evidence type="ECO:0000256" key="7">
    <source>
        <dbReference type="ARBA" id="ARBA00022769"/>
    </source>
</evidence>
<keyword evidence="2" id="KW-0963">Cytoplasm</keyword>
<keyword evidence="8" id="KW-0863">Zinc-finger</keyword>
<keyword evidence="12" id="KW-0238">DNA-binding</keyword>
<evidence type="ECO:0000256" key="14">
    <source>
        <dbReference type="ARBA" id="ARBA00038000"/>
    </source>
</evidence>
<evidence type="ECO:0000256" key="6">
    <source>
        <dbReference type="ARBA" id="ARBA00022763"/>
    </source>
</evidence>
<dbReference type="AlphaFoldDB" id="A0A2G9Y6I4"/>
<evidence type="ECO:0000313" key="19">
    <source>
        <dbReference type="Proteomes" id="UP000231025"/>
    </source>
</evidence>
<dbReference type="CDD" id="cd03271">
    <property type="entry name" value="ABC_UvrA_II"/>
    <property type="match status" value="1"/>
</dbReference>
<dbReference type="PROSITE" id="PS00211">
    <property type="entry name" value="ABC_TRANSPORTER_1"/>
    <property type="match status" value="2"/>
</dbReference>
<sequence>MDYIRIKGARQHNLKNINLDIPKNKLVLITGISGSGKSSLAFDTIYAEGQRRYVESLSAYARQFLGVMDKPDVDLIEGLSPSISIDQKTVSHNPRSTVGTITEIYDYFRLLFSRIGHPHCPNCQREISKMSVDEIVGKIISVILRQLQDDKIKPHSFVVYSPVVREKKGEFKELFANLRSKGFTKVSLDGREKSLNEEIDLIKTNKHTIEVEVDRFSVRHKELKNEVFLANLKSRLGSSVEQSLNLSDGLVIVNKLLFSEKFSCSDCNISLTELEPRMFSFNSPLGACPNCKGIGTIFAVDPELVFNKNLSILEGGILSFNRMFFHETWYIRLLKKASEEEGIDLNKPINQLTNNQIKILLYGTDKVYRVPGVNRYGRPTVIYEKFDGIVSELERRYFENQGDYRMMEIQKYMREKVCPECQGAKLKSEVLSVTVDNLNITQLSDRSIEFLLDYFSEKLSKLLTIYEQQIARPIIKEIVERLTFLTNVGLSYLTISRQAKTLAGGELQRIRLASQIGTGLTGVLYVLDEPSIGLHPRDVSALIKSLQNLKKLGNSVLVVEHDRETIESADYLIELGPKAGKHGGEIVFTGSLSEMKKSTKSLTGLFITKKKTIELRKRPLCQNQGMISLKGVKQYNLKSINLDLPLGNLIAVTGVSGSGKSSLVVETLYPALKYYLEGYYQEAIGQFEKLLGYQYLDRVYLVDQSPIGRTPRSNPATYVGFFDEIREIFANSLDAKERGFEKGRFSFNVKGGRCEKCQGAGVLKIEMQFLADVYVTCDVCQGRRYNQETLEVKYKGKNIYDILKMTIDEAAVFFSNHWRIFSKLDFMQRTGLGYLELGQPAPTLSGGEAQRIKLVNELSRRETGRTLYILDEPTTGLHFFDIEKLLITLHQLVDRGNTVIIIEHNLDVIKNCQYIIDLGPEGGESGGRVIYQGEINGIVKVKSSYTGQYLNKITNYK</sequence>
<evidence type="ECO:0000256" key="2">
    <source>
        <dbReference type="ARBA" id="ARBA00022490"/>
    </source>
</evidence>
<dbReference type="InterPro" id="IPR013815">
    <property type="entry name" value="ATP_grasp_subdomain_1"/>
</dbReference>
<feature type="domain" description="ABC transporter" evidence="17">
    <location>
        <begin position="615"/>
        <end position="945"/>
    </location>
</feature>
<dbReference type="GO" id="GO:0016887">
    <property type="term" value="F:ATP hydrolysis activity"/>
    <property type="evidence" value="ECO:0007669"/>
    <property type="project" value="InterPro"/>
</dbReference>
<dbReference type="CDD" id="cd03270">
    <property type="entry name" value="ABC_UvrA_I"/>
    <property type="match status" value="1"/>
</dbReference>
<evidence type="ECO:0000259" key="17">
    <source>
        <dbReference type="PROSITE" id="PS50893"/>
    </source>
</evidence>
<comment type="similarity">
    <text evidence="14">Belongs to the ABC transporter superfamily. UvrA family.</text>
</comment>
<evidence type="ECO:0000256" key="1">
    <source>
        <dbReference type="ARBA" id="ARBA00004496"/>
    </source>
</evidence>
<dbReference type="Gene3D" id="3.30.1490.20">
    <property type="entry name" value="ATP-grasp fold, A domain"/>
    <property type="match status" value="1"/>
</dbReference>
<gene>
    <name evidence="18" type="ORF">COX47_02905</name>
</gene>
<evidence type="ECO:0000256" key="15">
    <source>
        <dbReference type="ARBA" id="ARBA00039316"/>
    </source>
</evidence>
<evidence type="ECO:0000256" key="5">
    <source>
        <dbReference type="ARBA" id="ARBA00022741"/>
    </source>
</evidence>
<dbReference type="Proteomes" id="UP000231025">
    <property type="component" value="Unassembled WGS sequence"/>
</dbReference>
<keyword evidence="9" id="KW-0862">Zinc</keyword>
<evidence type="ECO:0000256" key="10">
    <source>
        <dbReference type="ARBA" id="ARBA00022840"/>
    </source>
</evidence>